<dbReference type="InterPro" id="IPR056840">
    <property type="entry name" value="HEAT_IPO9_central"/>
</dbReference>
<feature type="domain" description="Importin N-terminal" evidence="6">
    <location>
        <begin position="89"/>
        <end position="131"/>
    </location>
</feature>
<dbReference type="GO" id="GO:0005829">
    <property type="term" value="C:cytosol"/>
    <property type="evidence" value="ECO:0007669"/>
    <property type="project" value="TreeGrafter"/>
</dbReference>
<dbReference type="FunFam" id="1.25.10.10:FF:000459">
    <property type="entry name" value="ARM repeat superfamily protein"/>
    <property type="match status" value="1"/>
</dbReference>
<dbReference type="PROSITE" id="PS50166">
    <property type="entry name" value="IMPORTIN_B_NT"/>
    <property type="match status" value="1"/>
</dbReference>
<evidence type="ECO:0000256" key="5">
    <source>
        <dbReference type="SAM" id="MobiDB-lite"/>
    </source>
</evidence>
<dbReference type="Pfam" id="PF25018">
    <property type="entry name" value="HEAT_IPO9_c"/>
    <property type="match status" value="1"/>
</dbReference>
<evidence type="ECO:0000313" key="7">
    <source>
        <dbReference type="EMBL" id="KAK2994344.1"/>
    </source>
</evidence>
<feature type="compositionally biased region" description="Gly residues" evidence="5">
    <location>
        <begin position="207"/>
        <end position="218"/>
    </location>
</feature>
<dbReference type="Proteomes" id="UP001187471">
    <property type="component" value="Unassembled WGS sequence"/>
</dbReference>
<dbReference type="Gene3D" id="1.25.10.10">
    <property type="entry name" value="Leucine-rich Repeat Variant"/>
    <property type="match status" value="2"/>
</dbReference>
<gene>
    <name evidence="7" type="ORF">RJ640_017856</name>
</gene>
<evidence type="ECO:0000259" key="6">
    <source>
        <dbReference type="PROSITE" id="PS50166"/>
    </source>
</evidence>
<sequence>MDNTVDQDQQWLINCLNSTLDTSQQVRSFAEAALLQASLQPAFENLVLDEWSVTDIVDFVLAALYPRLLRIGGFQWDHARYPFWHYWHTAVLVKQFIKKHWQEDEENFEHPVVSVEEKGTIRRLLLSSLDDSHKKICTAIGMAVASIAHYDWPEDWPDLLPFLLKLINDQSNMNAVRKFFSDASFTFHYENPSPRRHKLREGTKRSGAGGDNAGGGGVPHHSAARDGPGPNAAAVAVRPPHCLVLRVVARIEEGKKALGYSSAAYPDDIRMLNVLWLLRSAFPCSHGEFNLYSYCTVNGALRCLALLSSDLDDTVVPTIVPVLFPSLHAIVSSPQIYDKSLRTRALSIVYSCTSMLGVMSGAYKTETSAMMIPMLHAWMDQFSSILQHPVQSEDPDDWTIRMEVLKCLNQFVQNFPSLVESQIVVILGPLWQTFLSSLGVYERSSIEGIDDPYDGRYDSDGAEKSLESFVIQLFEFLLTIVGSRRFVKVFGNNISELVYYTIAFLQITEQQVIFVVLQFLYAGLPGALLLEEVVSSCGMEGIHAIMDAVKTRHSESQKAKAAGSAGWWRISEATLFALASVAEQMLENEVSEISGINLGTLLEQILSEDMARGVHQFPFLYARMFSSVAKFSSVINHEVVEHVLYAAMDAIGMDVSPPVKVGACRALSQLLPIADKGILQPRILPIFSTLTDLLKQASDETMHLVLETLQAAVKAGHEASVSIEPILSPIILNVWASHVSDPFISIDALEVLEAIKNSPGCLHPLVSRAMPYIGQILSKPQQQPDGLVAGSLDLVTMLLKNAPCDVVKAVYEVSFDLVVRLVLQSDDHSEMQNATQCLAALVAGGKQELLAWGGDPASTMRSLLDVAASLTHIDELDFTYRESTVGLLYPDLESSGSLFVGSFILQLILHLPSQMAQHFRDLVAALVRRMQSCQIAGLRSSLLLIFARLVHLSAPHVEQFIDLLASIPADGHVNSFVYVMSEWTKQQGKYISDLAPQSCFKYVMPEYGEIQGAYQIKVTTSALALLLSTRHVELEKIHVQGHLIKSNAGITTRSKAKLAPDQWTVASLPMKILAILADVLIEIQEQVFAGEDEDSEWEELEAGDVELNQDLIYSGGASSYSRPTSGCLDAMAKAFEENDDDGYDEDDLLSGADPLNEIKLSNYLASFLVDFSHRDRPYYDRLCQSLTTAQRDAIQMVLKP</sequence>
<evidence type="ECO:0000256" key="3">
    <source>
        <dbReference type="ARBA" id="ARBA00022927"/>
    </source>
</evidence>
<protein>
    <recommendedName>
        <fullName evidence="6">Importin N-terminal domain-containing protein</fullName>
    </recommendedName>
</protein>
<dbReference type="GO" id="GO:0006606">
    <property type="term" value="P:protein import into nucleus"/>
    <property type="evidence" value="ECO:0007669"/>
    <property type="project" value="TreeGrafter"/>
</dbReference>
<organism evidence="7 8">
    <name type="scientific">Escallonia rubra</name>
    <dbReference type="NCBI Taxonomy" id="112253"/>
    <lineage>
        <taxon>Eukaryota</taxon>
        <taxon>Viridiplantae</taxon>
        <taxon>Streptophyta</taxon>
        <taxon>Embryophyta</taxon>
        <taxon>Tracheophyta</taxon>
        <taxon>Spermatophyta</taxon>
        <taxon>Magnoliopsida</taxon>
        <taxon>eudicotyledons</taxon>
        <taxon>Gunneridae</taxon>
        <taxon>Pentapetalae</taxon>
        <taxon>asterids</taxon>
        <taxon>campanulids</taxon>
        <taxon>Escalloniales</taxon>
        <taxon>Escalloniaceae</taxon>
        <taxon>Escallonia</taxon>
    </lineage>
</organism>
<evidence type="ECO:0000256" key="4">
    <source>
        <dbReference type="ARBA" id="ARBA00023242"/>
    </source>
</evidence>
<dbReference type="PANTHER" id="PTHR10997:SF9">
    <property type="entry name" value="IMPORTIN-9"/>
    <property type="match status" value="1"/>
</dbReference>
<accession>A0AA88RYR4</accession>
<keyword evidence="2" id="KW-0813">Transport</keyword>
<dbReference type="EMBL" id="JAVXUO010000209">
    <property type="protein sequence ID" value="KAK2994344.1"/>
    <property type="molecule type" value="Genomic_DNA"/>
</dbReference>
<feature type="region of interest" description="Disordered" evidence="5">
    <location>
        <begin position="191"/>
        <end position="233"/>
    </location>
</feature>
<dbReference type="GO" id="GO:0031267">
    <property type="term" value="F:small GTPase binding"/>
    <property type="evidence" value="ECO:0007669"/>
    <property type="project" value="InterPro"/>
</dbReference>
<dbReference type="SUPFAM" id="SSF48371">
    <property type="entry name" value="ARM repeat"/>
    <property type="match status" value="1"/>
</dbReference>
<evidence type="ECO:0000256" key="1">
    <source>
        <dbReference type="ARBA" id="ARBA00004123"/>
    </source>
</evidence>
<keyword evidence="3" id="KW-0653">Protein transport</keyword>
<dbReference type="AlphaFoldDB" id="A0AA88RYR4"/>
<keyword evidence="8" id="KW-1185">Reference proteome</keyword>
<reference evidence="7" key="1">
    <citation type="submission" date="2022-12" db="EMBL/GenBank/DDBJ databases">
        <title>Draft genome assemblies for two species of Escallonia (Escalloniales).</title>
        <authorList>
            <person name="Chanderbali A."/>
            <person name="Dervinis C."/>
            <person name="Anghel I."/>
            <person name="Soltis D."/>
            <person name="Soltis P."/>
            <person name="Zapata F."/>
        </authorList>
    </citation>
    <scope>NUCLEOTIDE SEQUENCE</scope>
    <source>
        <strain evidence="7">UCBG92.1500</strain>
        <tissue evidence="7">Leaf</tissue>
    </source>
</reference>
<name>A0AA88RYR4_9ASTE</name>
<evidence type="ECO:0000256" key="2">
    <source>
        <dbReference type="ARBA" id="ARBA00022448"/>
    </source>
</evidence>
<proteinExistence type="predicted"/>
<dbReference type="InterPro" id="IPR016024">
    <property type="entry name" value="ARM-type_fold"/>
</dbReference>
<dbReference type="InterPro" id="IPR011989">
    <property type="entry name" value="ARM-like"/>
</dbReference>
<evidence type="ECO:0000313" key="8">
    <source>
        <dbReference type="Proteomes" id="UP001187471"/>
    </source>
</evidence>
<comment type="subcellular location">
    <subcellularLocation>
        <location evidence="1">Nucleus</location>
    </subcellularLocation>
</comment>
<comment type="caution">
    <text evidence="7">The sequence shown here is derived from an EMBL/GenBank/DDBJ whole genome shotgun (WGS) entry which is preliminary data.</text>
</comment>
<dbReference type="PANTHER" id="PTHR10997">
    <property type="entry name" value="IMPORTIN-7, 8, 11"/>
    <property type="match status" value="1"/>
</dbReference>
<keyword evidence="4" id="KW-0539">Nucleus</keyword>
<dbReference type="InterPro" id="IPR001494">
    <property type="entry name" value="Importin-beta_N"/>
</dbReference>
<dbReference type="GO" id="GO:0005635">
    <property type="term" value="C:nuclear envelope"/>
    <property type="evidence" value="ECO:0007669"/>
    <property type="project" value="TreeGrafter"/>
</dbReference>